<dbReference type="Pfam" id="PF02576">
    <property type="entry name" value="RimP_N"/>
    <property type="match status" value="1"/>
</dbReference>
<dbReference type="GO" id="GO:0006412">
    <property type="term" value="P:translation"/>
    <property type="evidence" value="ECO:0007669"/>
    <property type="project" value="TreeGrafter"/>
</dbReference>
<dbReference type="FunFam" id="3.30.300.70:FF:000001">
    <property type="entry name" value="Ribosome maturation factor RimP"/>
    <property type="match status" value="1"/>
</dbReference>
<evidence type="ECO:0000256" key="3">
    <source>
        <dbReference type="HAMAP-Rule" id="MF_01077"/>
    </source>
</evidence>
<dbReference type="Pfam" id="PF17384">
    <property type="entry name" value="DUF150_C"/>
    <property type="match status" value="1"/>
</dbReference>
<dbReference type="EMBL" id="ACJN02000001">
    <property type="protein sequence ID" value="EFI36267.1"/>
    <property type="molecule type" value="Genomic_DNA"/>
</dbReference>
<evidence type="ECO:0000313" key="6">
    <source>
        <dbReference type="EMBL" id="EFI36267.1"/>
    </source>
</evidence>
<gene>
    <name evidence="3" type="primary">rimP</name>
    <name evidence="6" type="ORF">Dthio_PD3730</name>
</gene>
<evidence type="ECO:0000256" key="1">
    <source>
        <dbReference type="ARBA" id="ARBA00022490"/>
    </source>
</evidence>
<proteinExistence type="inferred from homology"/>
<sequence>MDYQEIKKQVEELVQTNCRLMGLEPWGMDFVPGTGKQRGVLRVFVDSPEGVSIDQCADLSRQLSVALDVEDLVPGSYNLEVSSPGLNRRFFRPEQMSGYTGHKVKITLKEPRDGRKNFTGTLQEAENETISIQTSPDCTWSFQWDEIDRARLVE</sequence>
<dbReference type="OrthoDB" id="9805006at2"/>
<dbReference type="GO" id="GO:0005829">
    <property type="term" value="C:cytosol"/>
    <property type="evidence" value="ECO:0007669"/>
    <property type="project" value="TreeGrafter"/>
</dbReference>
<dbReference type="Gene3D" id="2.30.30.180">
    <property type="entry name" value="Ribosome maturation factor RimP, C-terminal domain"/>
    <property type="match status" value="1"/>
</dbReference>
<comment type="function">
    <text evidence="3">Required for maturation of 30S ribosomal subunits.</text>
</comment>
<accession>D6SK64</accession>
<comment type="subcellular location">
    <subcellularLocation>
        <location evidence="3">Cytoplasm</location>
    </subcellularLocation>
</comment>
<dbReference type="InterPro" id="IPR028998">
    <property type="entry name" value="RimP_C"/>
</dbReference>
<name>D6SK64_9BACT</name>
<feature type="domain" description="Ribosome maturation factor RimP N-terminal" evidence="4">
    <location>
        <begin position="19"/>
        <end position="86"/>
    </location>
</feature>
<organism evidence="6 7">
    <name type="scientific">Desulfonatronospira thiodismutans ASO3-1</name>
    <dbReference type="NCBI Taxonomy" id="555779"/>
    <lineage>
        <taxon>Bacteria</taxon>
        <taxon>Pseudomonadati</taxon>
        <taxon>Thermodesulfobacteriota</taxon>
        <taxon>Desulfovibrionia</taxon>
        <taxon>Desulfovibrionales</taxon>
        <taxon>Desulfonatronovibrionaceae</taxon>
        <taxon>Desulfonatronospira</taxon>
    </lineage>
</organism>
<dbReference type="InterPro" id="IPR035956">
    <property type="entry name" value="RimP_N_sf"/>
</dbReference>
<dbReference type="Gene3D" id="3.30.300.70">
    <property type="entry name" value="RimP-like superfamily, N-terminal"/>
    <property type="match status" value="1"/>
</dbReference>
<dbReference type="eggNOG" id="COG0779">
    <property type="taxonomic scope" value="Bacteria"/>
</dbReference>
<comment type="caution">
    <text evidence="6">The sequence shown here is derived from an EMBL/GenBank/DDBJ whole genome shotgun (WGS) entry which is preliminary data.</text>
</comment>
<keyword evidence="2 3" id="KW-0690">Ribosome biogenesis</keyword>
<dbReference type="InterPro" id="IPR003728">
    <property type="entry name" value="Ribosome_maturation_RimP"/>
</dbReference>
<dbReference type="AlphaFoldDB" id="D6SK64"/>
<dbReference type="PANTHER" id="PTHR33867">
    <property type="entry name" value="RIBOSOME MATURATION FACTOR RIMP"/>
    <property type="match status" value="1"/>
</dbReference>
<evidence type="ECO:0000313" key="7">
    <source>
        <dbReference type="Proteomes" id="UP000005496"/>
    </source>
</evidence>
<dbReference type="PANTHER" id="PTHR33867:SF1">
    <property type="entry name" value="RIBOSOME MATURATION FACTOR RIMP"/>
    <property type="match status" value="1"/>
</dbReference>
<dbReference type="RefSeq" id="WP_008869386.1">
    <property type="nucleotide sequence ID" value="NZ_ACJN02000001.1"/>
</dbReference>
<dbReference type="SUPFAM" id="SSF75420">
    <property type="entry name" value="YhbC-like, N-terminal domain"/>
    <property type="match status" value="1"/>
</dbReference>
<keyword evidence="1 3" id="KW-0963">Cytoplasm</keyword>
<evidence type="ECO:0000259" key="5">
    <source>
        <dbReference type="Pfam" id="PF17384"/>
    </source>
</evidence>
<dbReference type="GO" id="GO:0000028">
    <property type="term" value="P:ribosomal small subunit assembly"/>
    <property type="evidence" value="ECO:0007669"/>
    <property type="project" value="TreeGrafter"/>
</dbReference>
<reference evidence="6" key="1">
    <citation type="submission" date="2010-05" db="EMBL/GenBank/DDBJ databases">
        <title>The draft genome of Desulfonatronospira thiodismutans ASO3-1.</title>
        <authorList>
            <consortium name="US DOE Joint Genome Institute (JGI-PGF)"/>
            <person name="Lucas S."/>
            <person name="Copeland A."/>
            <person name="Lapidus A."/>
            <person name="Cheng J.-F."/>
            <person name="Bruce D."/>
            <person name="Goodwin L."/>
            <person name="Pitluck S."/>
            <person name="Chertkov O."/>
            <person name="Brettin T."/>
            <person name="Detter J.C."/>
            <person name="Han C."/>
            <person name="Land M.L."/>
            <person name="Hauser L."/>
            <person name="Kyrpides N."/>
            <person name="Mikhailova N."/>
            <person name="Muyzer G."/>
            <person name="Woyke T."/>
        </authorList>
    </citation>
    <scope>NUCLEOTIDE SEQUENCE [LARGE SCALE GENOMIC DNA]</scope>
    <source>
        <strain evidence="6">ASO3-1</strain>
    </source>
</reference>
<feature type="domain" description="Ribosome maturation factor RimP C-terminal" evidence="5">
    <location>
        <begin position="91"/>
        <end position="153"/>
    </location>
</feature>
<dbReference type="Proteomes" id="UP000005496">
    <property type="component" value="Unassembled WGS sequence"/>
</dbReference>
<dbReference type="InterPro" id="IPR036847">
    <property type="entry name" value="RimP_C_sf"/>
</dbReference>
<dbReference type="HAMAP" id="MF_01077">
    <property type="entry name" value="RimP"/>
    <property type="match status" value="1"/>
</dbReference>
<keyword evidence="7" id="KW-1185">Reference proteome</keyword>
<evidence type="ECO:0000256" key="2">
    <source>
        <dbReference type="ARBA" id="ARBA00022517"/>
    </source>
</evidence>
<dbReference type="CDD" id="cd01734">
    <property type="entry name" value="YlxS_C"/>
    <property type="match status" value="1"/>
</dbReference>
<evidence type="ECO:0000259" key="4">
    <source>
        <dbReference type="Pfam" id="PF02576"/>
    </source>
</evidence>
<comment type="similarity">
    <text evidence="3">Belongs to the RimP family.</text>
</comment>
<dbReference type="SUPFAM" id="SSF74942">
    <property type="entry name" value="YhbC-like, C-terminal domain"/>
    <property type="match status" value="1"/>
</dbReference>
<dbReference type="InterPro" id="IPR028989">
    <property type="entry name" value="RimP_N"/>
</dbReference>
<protein>
    <recommendedName>
        <fullName evidence="3">Ribosome maturation factor RimP</fullName>
    </recommendedName>
</protein>